<dbReference type="RefSeq" id="XP_040802070.1">
    <property type="nucleotide sequence ID" value="XM_040949279.1"/>
</dbReference>
<accession>A0A8G1VYT3</accession>
<keyword evidence="2" id="KW-1185">Reference proteome</keyword>
<gene>
    <name evidence="1" type="ORF">BO72DRAFT_507914</name>
</gene>
<name>A0A8G1VYT3_9EURO</name>
<evidence type="ECO:0000313" key="1">
    <source>
        <dbReference type="EMBL" id="RAK78060.1"/>
    </source>
</evidence>
<dbReference type="EMBL" id="KZ824639">
    <property type="protein sequence ID" value="RAK78060.1"/>
    <property type="molecule type" value="Genomic_DNA"/>
</dbReference>
<reference evidence="1 2" key="1">
    <citation type="submission" date="2018-02" db="EMBL/GenBank/DDBJ databases">
        <title>The genomes of Aspergillus section Nigri reveals drivers in fungal speciation.</title>
        <authorList>
            <consortium name="DOE Joint Genome Institute"/>
            <person name="Vesth T.C."/>
            <person name="Nybo J."/>
            <person name="Theobald S."/>
            <person name="Brandl J."/>
            <person name="Frisvad J.C."/>
            <person name="Nielsen K.F."/>
            <person name="Lyhne E.K."/>
            <person name="Kogle M.E."/>
            <person name="Kuo A."/>
            <person name="Riley R."/>
            <person name="Clum A."/>
            <person name="Nolan M."/>
            <person name="Lipzen A."/>
            <person name="Salamov A."/>
            <person name="Henrissat B."/>
            <person name="Wiebenga A."/>
            <person name="De vries R.P."/>
            <person name="Grigoriev I.V."/>
            <person name="Mortensen U.H."/>
            <person name="Andersen M.R."/>
            <person name="Baker S.E."/>
        </authorList>
    </citation>
    <scope>NUCLEOTIDE SEQUENCE [LARGE SCALE GENOMIC DNA]</scope>
    <source>
        <strain evidence="1 2">CBS 313.89</strain>
    </source>
</reference>
<protein>
    <submittedName>
        <fullName evidence="1">Uncharacterized protein</fullName>
    </submittedName>
</protein>
<dbReference type="VEuPathDB" id="FungiDB:BO72DRAFT_507914"/>
<organism evidence="1 2">
    <name type="scientific">Aspergillus fijiensis CBS 313.89</name>
    <dbReference type="NCBI Taxonomy" id="1448319"/>
    <lineage>
        <taxon>Eukaryota</taxon>
        <taxon>Fungi</taxon>
        <taxon>Dikarya</taxon>
        <taxon>Ascomycota</taxon>
        <taxon>Pezizomycotina</taxon>
        <taxon>Eurotiomycetes</taxon>
        <taxon>Eurotiomycetidae</taxon>
        <taxon>Eurotiales</taxon>
        <taxon>Aspergillaceae</taxon>
        <taxon>Aspergillus</taxon>
    </lineage>
</organism>
<dbReference type="OrthoDB" id="4525228at2759"/>
<sequence>AATPVSIPRGTSELSLYTQKLTRRKIETRLKMKPTSLASVFALLATAALALPTETEENHLEARVLQPQVYGRTCYCGDNCNTVSWLYAWEWNDGACFNFYTGMSAAWIDAGSACTFYNAANCQGSYMASSMFM</sequence>
<proteinExistence type="predicted"/>
<evidence type="ECO:0000313" key="2">
    <source>
        <dbReference type="Proteomes" id="UP000249789"/>
    </source>
</evidence>
<dbReference type="GeneID" id="63866612"/>
<feature type="non-terminal residue" evidence="1">
    <location>
        <position position="1"/>
    </location>
</feature>
<dbReference type="AlphaFoldDB" id="A0A8G1VYT3"/>
<dbReference type="Proteomes" id="UP000249789">
    <property type="component" value="Unassembled WGS sequence"/>
</dbReference>